<dbReference type="SUPFAM" id="SSF55486">
    <property type="entry name" value="Metalloproteases ('zincins'), catalytic domain"/>
    <property type="match status" value="1"/>
</dbReference>
<keyword evidence="4" id="KW-0862">Zinc</keyword>
<dbReference type="EMBL" id="JBHRTN010000008">
    <property type="protein sequence ID" value="MFC3125222.1"/>
    <property type="molecule type" value="Genomic_DNA"/>
</dbReference>
<evidence type="ECO:0000256" key="1">
    <source>
        <dbReference type="ARBA" id="ARBA00022670"/>
    </source>
</evidence>
<comment type="caution">
    <text evidence="7">The sequence shown here is derived from an EMBL/GenBank/DDBJ whole genome shotgun (WGS) entry which is preliminary data.</text>
</comment>
<keyword evidence="1" id="KW-0645">Protease</keyword>
<dbReference type="InterPro" id="IPR024079">
    <property type="entry name" value="MetalloPept_cat_dom_sf"/>
</dbReference>
<evidence type="ECO:0000313" key="7">
    <source>
        <dbReference type="EMBL" id="MFC3125222.1"/>
    </source>
</evidence>
<evidence type="ECO:0000256" key="3">
    <source>
        <dbReference type="ARBA" id="ARBA00022801"/>
    </source>
</evidence>
<dbReference type="InterPro" id="IPR006026">
    <property type="entry name" value="Peptidase_Metallo"/>
</dbReference>
<dbReference type="EC" id="3.4.24.-" evidence="7"/>
<evidence type="ECO:0000256" key="5">
    <source>
        <dbReference type="ARBA" id="ARBA00023049"/>
    </source>
</evidence>
<dbReference type="Proteomes" id="UP001595593">
    <property type="component" value="Unassembled WGS sequence"/>
</dbReference>
<evidence type="ECO:0000259" key="6">
    <source>
        <dbReference type="SMART" id="SM00235"/>
    </source>
</evidence>
<dbReference type="PRINTS" id="PR00138">
    <property type="entry name" value="MATRIXIN"/>
</dbReference>
<evidence type="ECO:0000256" key="2">
    <source>
        <dbReference type="ARBA" id="ARBA00022723"/>
    </source>
</evidence>
<keyword evidence="8" id="KW-1185">Reference proteome</keyword>
<evidence type="ECO:0000313" key="8">
    <source>
        <dbReference type="Proteomes" id="UP001595593"/>
    </source>
</evidence>
<dbReference type="Pfam" id="PF00413">
    <property type="entry name" value="Peptidase_M10"/>
    <property type="match status" value="1"/>
</dbReference>
<dbReference type="InterPro" id="IPR021190">
    <property type="entry name" value="Pept_M10A"/>
</dbReference>
<dbReference type="GO" id="GO:0008237">
    <property type="term" value="F:metallopeptidase activity"/>
    <property type="evidence" value="ECO:0007669"/>
    <property type="project" value="UniProtKB-KW"/>
</dbReference>
<dbReference type="SMART" id="SM00235">
    <property type="entry name" value="ZnMc"/>
    <property type="match status" value="1"/>
</dbReference>
<protein>
    <submittedName>
        <fullName evidence="7">Matrixin family metalloprotease</fullName>
        <ecNumber evidence="7">3.4.24.-</ecNumber>
    </submittedName>
</protein>
<dbReference type="PANTHER" id="PTHR10201:SF323">
    <property type="entry name" value="MATRIX METALLOPROTEINASE-21"/>
    <property type="match status" value="1"/>
</dbReference>
<accession>A0ABV7FXW0</accession>
<dbReference type="InterPro" id="IPR001818">
    <property type="entry name" value="Pept_M10_metallopeptidase"/>
</dbReference>
<dbReference type="PANTHER" id="PTHR10201">
    <property type="entry name" value="MATRIX METALLOPROTEINASE"/>
    <property type="match status" value="1"/>
</dbReference>
<dbReference type="RefSeq" id="WP_379595764.1">
    <property type="nucleotide sequence ID" value="NZ_JBHRTN010000008.1"/>
</dbReference>
<feature type="domain" description="Peptidase metallopeptidase" evidence="6">
    <location>
        <begin position="6"/>
        <end position="187"/>
    </location>
</feature>
<organism evidence="7 8">
    <name type="scientific">Teichococcus globiformis</name>
    <dbReference type="NCBI Taxonomy" id="2307229"/>
    <lineage>
        <taxon>Bacteria</taxon>
        <taxon>Pseudomonadati</taxon>
        <taxon>Pseudomonadota</taxon>
        <taxon>Alphaproteobacteria</taxon>
        <taxon>Acetobacterales</taxon>
        <taxon>Roseomonadaceae</taxon>
        <taxon>Roseomonas</taxon>
    </lineage>
</organism>
<reference evidence="8" key="1">
    <citation type="journal article" date="2019" name="Int. J. Syst. Evol. Microbiol.">
        <title>The Global Catalogue of Microorganisms (GCM) 10K type strain sequencing project: providing services to taxonomists for standard genome sequencing and annotation.</title>
        <authorList>
            <consortium name="The Broad Institute Genomics Platform"/>
            <consortium name="The Broad Institute Genome Sequencing Center for Infectious Disease"/>
            <person name="Wu L."/>
            <person name="Ma J."/>
        </authorList>
    </citation>
    <scope>NUCLEOTIDE SEQUENCE [LARGE SCALE GENOMIC DNA]</scope>
    <source>
        <strain evidence="8">KCTC 52094</strain>
    </source>
</reference>
<dbReference type="Gene3D" id="3.40.390.10">
    <property type="entry name" value="Collagenase (Catalytic Domain)"/>
    <property type="match status" value="1"/>
</dbReference>
<keyword evidence="2" id="KW-0479">Metal-binding</keyword>
<sequence>MAYALLGSSWADRVISWSFAAPGAGAGARPAVTGAPSDAAGLRMTQDALDQWASVSGLSFVQVPDDTGAYAPDLRIGFADFTRGGAEPRSVTLGMAYNEWIGDDFVPGSLAAIQDPALRPLDSDPEGAAVYRGTWTTPAQTLLHEVGHTLGLAHSDSADDVMYSWIGIENRVFSADDVAGIQALYGGPRMPEWVEGSAGLGGVGDGALQFASAGYLMANPDVAAAGQNPRLHYAEHGWREGRDPSADFDTAYYLRMNPDIRASGADPFDHYLVHGQAEGRMIAAAVVSPDARGFDAGYYYLANPDVARAGADAWTHYNSFGWREGRDPNGYFDGARYLARNPDVAAAGLDPLNHYMLHGAAEGRPMGNDFNGVAYLAANPDVAAAGLNPLMHFLEWGLLEGRSPQSEWLA</sequence>
<gene>
    <name evidence="7" type="ORF">ACFOD4_09125</name>
</gene>
<proteinExistence type="predicted"/>
<keyword evidence="5 7" id="KW-0482">Metalloprotease</keyword>
<name>A0ABV7FXW0_9PROT</name>
<evidence type="ECO:0000256" key="4">
    <source>
        <dbReference type="ARBA" id="ARBA00022833"/>
    </source>
</evidence>
<keyword evidence="3 7" id="KW-0378">Hydrolase</keyword>